<comment type="caution">
    <text evidence="9">The sequence shown here is derived from an EMBL/GenBank/DDBJ whole genome shotgun (WGS) entry which is preliminary data.</text>
</comment>
<evidence type="ECO:0000256" key="1">
    <source>
        <dbReference type="ARBA" id="ARBA00004651"/>
    </source>
</evidence>
<dbReference type="InterPro" id="IPR036259">
    <property type="entry name" value="MFS_trans_sf"/>
</dbReference>
<dbReference type="PANTHER" id="PTHR43045">
    <property type="entry name" value="SHIKIMATE TRANSPORTER"/>
    <property type="match status" value="1"/>
</dbReference>
<evidence type="ECO:0000313" key="10">
    <source>
        <dbReference type="Proteomes" id="UP000057737"/>
    </source>
</evidence>
<dbReference type="InterPro" id="IPR011701">
    <property type="entry name" value="MFS"/>
</dbReference>
<evidence type="ECO:0000256" key="3">
    <source>
        <dbReference type="ARBA" id="ARBA00022475"/>
    </source>
</evidence>
<dbReference type="AlphaFoldDB" id="A0A109K228"/>
<dbReference type="SUPFAM" id="SSF103473">
    <property type="entry name" value="MFS general substrate transporter"/>
    <property type="match status" value="1"/>
</dbReference>
<feature type="transmembrane region" description="Helical" evidence="7">
    <location>
        <begin position="275"/>
        <end position="295"/>
    </location>
</feature>
<proteinExistence type="predicted"/>
<feature type="transmembrane region" description="Helical" evidence="7">
    <location>
        <begin position="187"/>
        <end position="204"/>
    </location>
</feature>
<feature type="transmembrane region" description="Helical" evidence="7">
    <location>
        <begin position="394"/>
        <end position="415"/>
    </location>
</feature>
<comment type="subcellular location">
    <subcellularLocation>
        <location evidence="1">Cell membrane</location>
        <topology evidence="1">Multi-pass membrane protein</topology>
    </subcellularLocation>
</comment>
<feature type="transmembrane region" description="Helical" evidence="7">
    <location>
        <begin position="46"/>
        <end position="70"/>
    </location>
</feature>
<dbReference type="Pfam" id="PF07690">
    <property type="entry name" value="MFS_1"/>
    <property type="match status" value="1"/>
</dbReference>
<keyword evidence="2" id="KW-0813">Transport</keyword>
<dbReference type="PANTHER" id="PTHR43045:SF1">
    <property type="entry name" value="SHIKIMATE TRANSPORTER"/>
    <property type="match status" value="1"/>
</dbReference>
<keyword evidence="5 7" id="KW-1133">Transmembrane helix</keyword>
<evidence type="ECO:0000256" key="2">
    <source>
        <dbReference type="ARBA" id="ARBA00022448"/>
    </source>
</evidence>
<protein>
    <submittedName>
        <fullName evidence="9">LysR family transcriptional regulator</fullName>
    </submittedName>
</protein>
<dbReference type="OrthoDB" id="9783227at2"/>
<dbReference type="PROSITE" id="PS50850">
    <property type="entry name" value="MFS"/>
    <property type="match status" value="1"/>
</dbReference>
<dbReference type="InterPro" id="IPR020846">
    <property type="entry name" value="MFS_dom"/>
</dbReference>
<dbReference type="GO" id="GO:0005886">
    <property type="term" value="C:plasma membrane"/>
    <property type="evidence" value="ECO:0007669"/>
    <property type="project" value="UniProtKB-SubCell"/>
</dbReference>
<name>A0A109K228_9BRAD</name>
<dbReference type="EMBL" id="LNCU01000032">
    <property type="protein sequence ID" value="KWV59275.1"/>
    <property type="molecule type" value="Genomic_DNA"/>
</dbReference>
<feature type="transmembrane region" description="Helical" evidence="7">
    <location>
        <begin position="302"/>
        <end position="323"/>
    </location>
</feature>
<feature type="transmembrane region" description="Helical" evidence="7">
    <location>
        <begin position="363"/>
        <end position="388"/>
    </location>
</feature>
<keyword evidence="10" id="KW-1185">Reference proteome</keyword>
<evidence type="ECO:0000256" key="5">
    <source>
        <dbReference type="ARBA" id="ARBA00022989"/>
    </source>
</evidence>
<organism evidence="9 10">
    <name type="scientific">Bradyrhizobium macuxiense</name>
    <dbReference type="NCBI Taxonomy" id="1755647"/>
    <lineage>
        <taxon>Bacteria</taxon>
        <taxon>Pseudomonadati</taxon>
        <taxon>Pseudomonadota</taxon>
        <taxon>Alphaproteobacteria</taxon>
        <taxon>Hyphomicrobiales</taxon>
        <taxon>Nitrobacteraceae</taxon>
        <taxon>Bradyrhizobium</taxon>
    </lineage>
</organism>
<feature type="transmembrane region" description="Helical" evidence="7">
    <location>
        <begin position="236"/>
        <end position="260"/>
    </location>
</feature>
<dbReference type="Proteomes" id="UP000057737">
    <property type="component" value="Unassembled WGS sequence"/>
</dbReference>
<feature type="domain" description="Major facilitator superfamily (MFS) profile" evidence="8">
    <location>
        <begin position="9"/>
        <end position="420"/>
    </location>
</feature>
<feature type="transmembrane region" description="Helical" evidence="7">
    <location>
        <begin position="147"/>
        <end position="167"/>
    </location>
</feature>
<accession>A0A109K228</accession>
<dbReference type="GO" id="GO:0022857">
    <property type="term" value="F:transmembrane transporter activity"/>
    <property type="evidence" value="ECO:0007669"/>
    <property type="project" value="InterPro"/>
</dbReference>
<dbReference type="CDD" id="cd17369">
    <property type="entry name" value="MFS_ShiA_like"/>
    <property type="match status" value="1"/>
</dbReference>
<evidence type="ECO:0000256" key="6">
    <source>
        <dbReference type="ARBA" id="ARBA00023136"/>
    </source>
</evidence>
<keyword evidence="4 7" id="KW-0812">Transmembrane</keyword>
<feature type="transmembrane region" description="Helical" evidence="7">
    <location>
        <begin position="329"/>
        <end position="351"/>
    </location>
</feature>
<keyword evidence="3" id="KW-1003">Cell membrane</keyword>
<gene>
    <name evidence="9" type="ORF">AS156_31900</name>
</gene>
<evidence type="ECO:0000313" key="9">
    <source>
        <dbReference type="EMBL" id="KWV59275.1"/>
    </source>
</evidence>
<keyword evidence="6 7" id="KW-0472">Membrane</keyword>
<feature type="transmembrane region" description="Helical" evidence="7">
    <location>
        <begin position="21"/>
        <end position="40"/>
    </location>
</feature>
<evidence type="ECO:0000259" key="8">
    <source>
        <dbReference type="PROSITE" id="PS50850"/>
    </source>
</evidence>
<dbReference type="PROSITE" id="PS00217">
    <property type="entry name" value="SUGAR_TRANSPORT_2"/>
    <property type="match status" value="1"/>
</dbReference>
<reference evidence="9 10" key="1">
    <citation type="submission" date="2015-11" db="EMBL/GenBank/DDBJ databases">
        <title>Draft Genome Sequence of the Strain BR 10303 (Bradyrhizobium sp.) isolated from nodules of Centrolobium paraense.</title>
        <authorList>
            <person name="Zelli J.E."/>
            <person name="Simoes-Araujo J.L."/>
            <person name="Barauna A.C."/>
            <person name="Silva K."/>
        </authorList>
    </citation>
    <scope>NUCLEOTIDE SEQUENCE [LARGE SCALE GENOMIC DNA]</scope>
    <source>
        <strain evidence="9 10">BR 10303</strain>
    </source>
</reference>
<feature type="transmembrane region" description="Helical" evidence="7">
    <location>
        <begin position="82"/>
        <end position="100"/>
    </location>
</feature>
<sequence>MVERQPIRAALAAFLGTAIEWYDFYIYGTAAALVFGDVFFATNDPFMGVLASLATFAVGFVARPFGALIFGHLGDKVGRKKSLIITLAVMGIATTLIGILPSFHSVGIMAAVMLVLLRLVQGIAVGGEWGGAVLIATEHAPEKWRTFLASAPQYGSPIGLILATLAFRSVSALPQQDFQSWGWRIPFILSGVLVIVAFIIRAGVNESPEMIAQLNKAPSHDVVPVREVLKTKKKAVVLGIGLSLLGIAGFYFITTLMISYTTTYLNIQRSQILDIISWVGIVELASFPVGSYIATKIGERRLLLLTTGAACLWSAPMMMLVVTGSVANIAIGILVATFLIGAYYAVIASFLPRAFPVRMRYTGISLSFQLCGAIFGGTTPLVGVWLAHAYGVQWGPLAALFALIAGGAFLSIWFLPVEDEAPATDVALGRANRSAYAANG</sequence>
<evidence type="ECO:0000256" key="4">
    <source>
        <dbReference type="ARBA" id="ARBA00022692"/>
    </source>
</evidence>
<feature type="transmembrane region" description="Helical" evidence="7">
    <location>
        <begin position="106"/>
        <end position="135"/>
    </location>
</feature>
<dbReference type="InterPro" id="IPR005829">
    <property type="entry name" value="Sugar_transporter_CS"/>
</dbReference>
<dbReference type="Gene3D" id="1.20.1250.20">
    <property type="entry name" value="MFS general substrate transporter like domains"/>
    <property type="match status" value="2"/>
</dbReference>
<evidence type="ECO:0000256" key="7">
    <source>
        <dbReference type="SAM" id="Phobius"/>
    </source>
</evidence>